<sequence>MPDYLLTEDQRDCLQEITNVAMGQAGSHLARLLDVFVVLSIPHVSVLNPTDIAMALQSLNRENHNDIVHGVCQGFIGGGIAGEAMLIFHETDFNDLARLLKYDKVPDEQAQYELLMDTANVLNGACLRGLAEQLDTHFSFGPPMLLGQHCNITDLLQNNNMKWKQALVVEINYAIEDHKINCDLLLVIAEHSISGLTEKLDYLLD</sequence>
<evidence type="ECO:0000256" key="1">
    <source>
        <dbReference type="ARBA" id="ARBA00022500"/>
    </source>
</evidence>
<dbReference type="CDD" id="cd17910">
    <property type="entry name" value="CheC_ClassII"/>
    <property type="match status" value="1"/>
</dbReference>
<accession>A0A266Q6U7</accession>
<dbReference type="EMBL" id="NHNI01000001">
    <property type="protein sequence ID" value="OZY85588.1"/>
    <property type="molecule type" value="Genomic_DNA"/>
</dbReference>
<dbReference type="GO" id="GO:0006935">
    <property type="term" value="P:chemotaxis"/>
    <property type="evidence" value="ECO:0007669"/>
    <property type="project" value="UniProtKB-KW"/>
</dbReference>
<name>A0A266Q6U7_9GAMM</name>
<evidence type="ECO:0000313" key="2">
    <source>
        <dbReference type="EMBL" id="OZY85588.1"/>
    </source>
</evidence>
<dbReference type="PANTHER" id="PTHR43484">
    <property type="match status" value="1"/>
</dbReference>
<dbReference type="STRING" id="1209072.GCA_000766945_00750"/>
<dbReference type="Proteomes" id="UP000216101">
    <property type="component" value="Unassembled WGS sequence"/>
</dbReference>
<dbReference type="SUPFAM" id="SSF103039">
    <property type="entry name" value="CheC-like"/>
    <property type="match status" value="1"/>
</dbReference>
<dbReference type="PANTHER" id="PTHR43484:SF1">
    <property type="entry name" value="FLAGELLAR MOTOR SWITCH PROTEIN FLIN"/>
    <property type="match status" value="1"/>
</dbReference>
<dbReference type="InterPro" id="IPR028976">
    <property type="entry name" value="CheC-like_sf"/>
</dbReference>
<dbReference type="Gene3D" id="3.40.1550.10">
    <property type="entry name" value="CheC-like"/>
    <property type="match status" value="1"/>
</dbReference>
<gene>
    <name evidence="2" type="ORF">CBP51_00615</name>
</gene>
<dbReference type="eggNOG" id="COG1776">
    <property type="taxonomic scope" value="Bacteria"/>
</dbReference>
<dbReference type="GO" id="GO:0016301">
    <property type="term" value="F:kinase activity"/>
    <property type="evidence" value="ECO:0007669"/>
    <property type="project" value="UniProtKB-KW"/>
</dbReference>
<evidence type="ECO:0000313" key="3">
    <source>
        <dbReference type="Proteomes" id="UP000216101"/>
    </source>
</evidence>
<protein>
    <submittedName>
        <fullName evidence="2">Histidine kinase</fullName>
    </submittedName>
</protein>
<proteinExistence type="predicted"/>
<keyword evidence="3" id="KW-1185">Reference proteome</keyword>
<keyword evidence="1" id="KW-0145">Chemotaxis</keyword>
<reference evidence="3" key="1">
    <citation type="submission" date="2017-05" db="EMBL/GenBank/DDBJ databases">
        <authorList>
            <person name="Barney B.M."/>
        </authorList>
    </citation>
    <scope>NUCLEOTIDE SEQUENCE [LARGE SCALE GENOMIC DNA]</scope>
    <source>
        <strain evidence="3">PSBB022</strain>
    </source>
</reference>
<organism evidence="2 3">
    <name type="scientific">Cellvibrio mixtus</name>
    <dbReference type="NCBI Taxonomy" id="39650"/>
    <lineage>
        <taxon>Bacteria</taxon>
        <taxon>Pseudomonadati</taxon>
        <taxon>Pseudomonadota</taxon>
        <taxon>Gammaproteobacteria</taxon>
        <taxon>Cellvibrionales</taxon>
        <taxon>Cellvibrionaceae</taxon>
        <taxon>Cellvibrio</taxon>
    </lineage>
</organism>
<dbReference type="InterPro" id="IPR051469">
    <property type="entry name" value="FliN/MopA/SpaO"/>
</dbReference>
<dbReference type="RefSeq" id="WP_078042949.1">
    <property type="nucleotide sequence ID" value="NZ_NHNI01000001.1"/>
</dbReference>
<dbReference type="AlphaFoldDB" id="A0A266Q6U7"/>
<keyword evidence="2" id="KW-0418">Kinase</keyword>
<keyword evidence="2" id="KW-0808">Transferase</keyword>
<comment type="caution">
    <text evidence="2">The sequence shown here is derived from an EMBL/GenBank/DDBJ whole genome shotgun (WGS) entry which is preliminary data.</text>
</comment>